<feature type="region of interest" description="Disordered" evidence="1">
    <location>
        <begin position="1"/>
        <end position="121"/>
    </location>
</feature>
<evidence type="ECO:0000256" key="1">
    <source>
        <dbReference type="SAM" id="MobiDB-lite"/>
    </source>
</evidence>
<accession>R7UQ97</accession>
<evidence type="ECO:0000313" key="4">
    <source>
        <dbReference type="Proteomes" id="UP000014760"/>
    </source>
</evidence>
<feature type="compositionally biased region" description="Basic and acidic residues" evidence="1">
    <location>
        <begin position="50"/>
        <end position="66"/>
    </location>
</feature>
<dbReference type="EnsemblMetazoa" id="CapteT227403">
    <property type="protein sequence ID" value="CapteP227403"/>
    <property type="gene ID" value="CapteG227403"/>
</dbReference>
<dbReference type="AlphaFoldDB" id="R7UQ97"/>
<sequence>MESTPPQAADVGTPVPRPKLIGPVKPPSAALGKPASPSLPVPRPTSITTQREKISFGIKPKSDTPKPRIVMHIKNGKVVHNSSVKKPAPLVPYETEEDESSEEDKRPLDVNATTEVPGSYGPLVKRERLTVNTALPVNATTKWQVVGDQLQSPSGNSSNSSSTHSTTEWHVTSAKEGTVVLPEAQHIGWTVTDKDRQKHSSIFTAILDQMQNNKNKKKADSDDSPMFSPSTRSPSPGERIDLAPLINGNYDEEEKDSHKKHKKQKKEKKKKKKKKHKKRDEDKEPLIDKEDGEISDSPPPSKRSSPQQAEEEATAPPVKASKSH</sequence>
<proteinExistence type="predicted"/>
<feature type="non-terminal residue" evidence="2">
    <location>
        <position position="324"/>
    </location>
</feature>
<gene>
    <name evidence="2" type="ORF">CAPTEDRAFT_227403</name>
</gene>
<reference evidence="3" key="3">
    <citation type="submission" date="2015-06" db="UniProtKB">
        <authorList>
            <consortium name="EnsemblMetazoa"/>
        </authorList>
    </citation>
    <scope>IDENTIFICATION</scope>
</reference>
<organism evidence="2">
    <name type="scientific">Capitella teleta</name>
    <name type="common">Polychaete worm</name>
    <dbReference type="NCBI Taxonomy" id="283909"/>
    <lineage>
        <taxon>Eukaryota</taxon>
        <taxon>Metazoa</taxon>
        <taxon>Spiralia</taxon>
        <taxon>Lophotrochozoa</taxon>
        <taxon>Annelida</taxon>
        <taxon>Polychaeta</taxon>
        <taxon>Sedentaria</taxon>
        <taxon>Scolecida</taxon>
        <taxon>Capitellidae</taxon>
        <taxon>Capitella</taxon>
    </lineage>
</organism>
<dbReference type="EMBL" id="AMQN01006635">
    <property type="status" value="NOT_ANNOTATED_CDS"/>
    <property type="molecule type" value="Genomic_DNA"/>
</dbReference>
<dbReference type="Proteomes" id="UP000014760">
    <property type="component" value="Unassembled WGS sequence"/>
</dbReference>
<evidence type="ECO:0000313" key="2">
    <source>
        <dbReference type="EMBL" id="ELU08704.1"/>
    </source>
</evidence>
<keyword evidence="4" id="KW-1185">Reference proteome</keyword>
<feature type="compositionally biased region" description="Basic and acidic residues" evidence="1">
    <location>
        <begin position="279"/>
        <end position="289"/>
    </location>
</feature>
<dbReference type="HOGENOM" id="CLU_859345_0_0_1"/>
<reference evidence="4" key="1">
    <citation type="submission" date="2012-12" db="EMBL/GenBank/DDBJ databases">
        <authorList>
            <person name="Hellsten U."/>
            <person name="Grimwood J."/>
            <person name="Chapman J.A."/>
            <person name="Shapiro H."/>
            <person name="Aerts A."/>
            <person name="Otillar R.P."/>
            <person name="Terry A.Y."/>
            <person name="Boore J.L."/>
            <person name="Simakov O."/>
            <person name="Marletaz F."/>
            <person name="Cho S.-J."/>
            <person name="Edsinger-Gonzales E."/>
            <person name="Havlak P."/>
            <person name="Kuo D.-H."/>
            <person name="Larsson T."/>
            <person name="Lv J."/>
            <person name="Arendt D."/>
            <person name="Savage R."/>
            <person name="Osoegawa K."/>
            <person name="de Jong P."/>
            <person name="Lindberg D.R."/>
            <person name="Seaver E.C."/>
            <person name="Weisblat D.A."/>
            <person name="Putnam N.H."/>
            <person name="Grigoriev I.V."/>
            <person name="Rokhsar D.S."/>
        </authorList>
    </citation>
    <scope>NUCLEOTIDE SEQUENCE</scope>
    <source>
        <strain evidence="4">I ESC-2004</strain>
    </source>
</reference>
<dbReference type="EMBL" id="KB298831">
    <property type="protein sequence ID" value="ELU08704.1"/>
    <property type="molecule type" value="Genomic_DNA"/>
</dbReference>
<feature type="compositionally biased region" description="Basic residues" evidence="1">
    <location>
        <begin position="258"/>
        <end position="278"/>
    </location>
</feature>
<protein>
    <submittedName>
        <fullName evidence="2 3">Uncharacterized protein</fullName>
    </submittedName>
</protein>
<feature type="compositionally biased region" description="Low complexity" evidence="1">
    <location>
        <begin position="152"/>
        <end position="172"/>
    </location>
</feature>
<feature type="region of interest" description="Disordered" evidence="1">
    <location>
        <begin position="210"/>
        <end position="324"/>
    </location>
</feature>
<reference evidence="2 4" key="2">
    <citation type="journal article" date="2013" name="Nature">
        <title>Insights into bilaterian evolution from three spiralian genomes.</title>
        <authorList>
            <person name="Simakov O."/>
            <person name="Marletaz F."/>
            <person name="Cho S.J."/>
            <person name="Edsinger-Gonzales E."/>
            <person name="Havlak P."/>
            <person name="Hellsten U."/>
            <person name="Kuo D.H."/>
            <person name="Larsson T."/>
            <person name="Lv J."/>
            <person name="Arendt D."/>
            <person name="Savage R."/>
            <person name="Osoegawa K."/>
            <person name="de Jong P."/>
            <person name="Grimwood J."/>
            <person name="Chapman J.A."/>
            <person name="Shapiro H."/>
            <person name="Aerts A."/>
            <person name="Otillar R.P."/>
            <person name="Terry A.Y."/>
            <person name="Boore J.L."/>
            <person name="Grigoriev I.V."/>
            <person name="Lindberg D.R."/>
            <person name="Seaver E.C."/>
            <person name="Weisblat D.A."/>
            <person name="Putnam N.H."/>
            <person name="Rokhsar D.S."/>
        </authorList>
    </citation>
    <scope>NUCLEOTIDE SEQUENCE</scope>
    <source>
        <strain evidence="2 4">I ESC-2004</strain>
    </source>
</reference>
<evidence type="ECO:0000313" key="3">
    <source>
        <dbReference type="EnsemblMetazoa" id="CapteP227403"/>
    </source>
</evidence>
<name>R7UQ97_CAPTE</name>
<feature type="region of interest" description="Disordered" evidence="1">
    <location>
        <begin position="149"/>
        <end position="172"/>
    </location>
</feature>